<dbReference type="EMBL" id="AP026866">
    <property type="protein sequence ID" value="BDS07015.1"/>
    <property type="molecule type" value="Genomic_DNA"/>
</dbReference>
<dbReference type="Gene3D" id="3.40.720.10">
    <property type="entry name" value="Alkaline Phosphatase, subunit A"/>
    <property type="match status" value="1"/>
</dbReference>
<reference evidence="6" key="1">
    <citation type="submission" date="2024-07" db="EMBL/GenBank/DDBJ databases">
        <title>Complete genome sequence of Verrucomicrobiaceae bacterium NT6N.</title>
        <authorList>
            <person name="Huang C."/>
            <person name="Takami H."/>
            <person name="Hamasaki K."/>
        </authorList>
    </citation>
    <scope>NUCLEOTIDE SEQUENCE</scope>
    <source>
        <strain evidence="6">NT6N</strain>
    </source>
</reference>
<evidence type="ECO:0000256" key="4">
    <source>
        <dbReference type="ARBA" id="ARBA00022837"/>
    </source>
</evidence>
<gene>
    <name evidence="6" type="ORF">NT6N_20550</name>
</gene>
<evidence type="ECO:0000313" key="6">
    <source>
        <dbReference type="EMBL" id="BDS07015.1"/>
    </source>
</evidence>
<dbReference type="CDD" id="cd16143">
    <property type="entry name" value="ARS_like"/>
    <property type="match status" value="1"/>
</dbReference>
<keyword evidence="3" id="KW-0378">Hydrolase</keyword>
<organism evidence="6">
    <name type="scientific">Oceaniferula spumae</name>
    <dbReference type="NCBI Taxonomy" id="2979115"/>
    <lineage>
        <taxon>Bacteria</taxon>
        <taxon>Pseudomonadati</taxon>
        <taxon>Verrucomicrobiota</taxon>
        <taxon>Verrucomicrobiia</taxon>
        <taxon>Verrucomicrobiales</taxon>
        <taxon>Verrucomicrobiaceae</taxon>
        <taxon>Oceaniferula</taxon>
    </lineage>
</organism>
<dbReference type="InterPro" id="IPR017850">
    <property type="entry name" value="Alkaline_phosphatase_core_sf"/>
</dbReference>
<dbReference type="Gene3D" id="3.30.1120.10">
    <property type="match status" value="1"/>
</dbReference>
<name>A0AAT9FLX2_9BACT</name>
<evidence type="ECO:0000259" key="5">
    <source>
        <dbReference type="Pfam" id="PF00884"/>
    </source>
</evidence>
<dbReference type="AlphaFoldDB" id="A0AAT9FLX2"/>
<protein>
    <submittedName>
        <fullName evidence="6">Arylsulfatase</fullName>
    </submittedName>
</protein>
<evidence type="ECO:0000256" key="2">
    <source>
        <dbReference type="ARBA" id="ARBA00022723"/>
    </source>
</evidence>
<dbReference type="KEGG" id="osu:NT6N_20550"/>
<feature type="domain" description="Sulfatase N-terminal" evidence="5">
    <location>
        <begin position="68"/>
        <end position="431"/>
    </location>
</feature>
<accession>A0AAT9FLX2</accession>
<dbReference type="InterPro" id="IPR000917">
    <property type="entry name" value="Sulfatase_N"/>
</dbReference>
<dbReference type="GO" id="GO:0004065">
    <property type="term" value="F:arylsulfatase activity"/>
    <property type="evidence" value="ECO:0007669"/>
    <property type="project" value="TreeGrafter"/>
</dbReference>
<dbReference type="InterPro" id="IPR024607">
    <property type="entry name" value="Sulfatase_CS"/>
</dbReference>
<dbReference type="PANTHER" id="PTHR42693:SF53">
    <property type="entry name" value="ENDO-4-O-SULFATASE"/>
    <property type="match status" value="1"/>
</dbReference>
<evidence type="ECO:0000256" key="3">
    <source>
        <dbReference type="ARBA" id="ARBA00022801"/>
    </source>
</evidence>
<proteinExistence type="inferred from homology"/>
<comment type="similarity">
    <text evidence="1">Belongs to the sulfatase family.</text>
</comment>
<keyword evidence="4" id="KW-0106">Calcium</keyword>
<dbReference type="PANTHER" id="PTHR42693">
    <property type="entry name" value="ARYLSULFATASE FAMILY MEMBER"/>
    <property type="match status" value="1"/>
</dbReference>
<evidence type="ECO:0000256" key="1">
    <source>
        <dbReference type="ARBA" id="ARBA00008779"/>
    </source>
</evidence>
<dbReference type="PROSITE" id="PS00149">
    <property type="entry name" value="SULFATASE_2"/>
    <property type="match status" value="1"/>
</dbReference>
<keyword evidence="2" id="KW-0479">Metal-binding</keyword>
<sequence length="539" mass="59164">MPARFFVLIISGVHARITGDSDADAWPRVATGRCLFLQRINSTMIRLTALLFAVLLGIGQIMADQRKPNIVVILTDDLGYGDVSFLNAASKIKTPHMDALAGEGVYLTDAHSPSAICSPTRYSMLTGRYAWRNPILKKGVLMPWEEPAIGADEVTISAILKKSGYDTACIGKWHLGFHWPWAPGFSPKAARKGGNSIAKNRMFDWSKSITGGPLAVGFDYYFGDDVPNFPPYAFIENGRLTCDPVDIRANNLKPISFRGHIHGDGPGEKDWQLEKVMPTITERAVKYINEAGAKEKPFFLWFATTSPHTPVVPTKEFQGKSDAGYYGDFVVQTDHSVGKIVQALKKNGLFENTLLIVTSDNGPSEIVQGIIQKHGHLPAGELRGMKWDSWEGGHRVPFIASWPEGGVKGGKRVDEPILLTDLYATMGAVAGAKIADLKDSMNVMNTLLGKGAVRTELVYHSGGGHLGLRQNEWVLLQGSGGKKEPAWKRKRFEIQSPDAPVQLFNLSEDVTQKVNVASKHPEIVQRLSARLKVIKQSGR</sequence>
<dbReference type="GO" id="GO:0046872">
    <property type="term" value="F:metal ion binding"/>
    <property type="evidence" value="ECO:0007669"/>
    <property type="project" value="UniProtKB-KW"/>
</dbReference>
<dbReference type="PROSITE" id="PS00523">
    <property type="entry name" value="SULFATASE_1"/>
    <property type="match status" value="1"/>
</dbReference>
<dbReference type="SUPFAM" id="SSF53649">
    <property type="entry name" value="Alkaline phosphatase-like"/>
    <property type="match status" value="1"/>
</dbReference>
<dbReference type="Pfam" id="PF00884">
    <property type="entry name" value="Sulfatase"/>
    <property type="match status" value="1"/>
</dbReference>
<dbReference type="InterPro" id="IPR050738">
    <property type="entry name" value="Sulfatase"/>
</dbReference>